<keyword evidence="12" id="KW-1185">Reference proteome</keyword>
<name>A0A0D0SGB8_STAGA</name>
<feature type="transmembrane region" description="Helical" evidence="8">
    <location>
        <begin position="268"/>
        <end position="285"/>
    </location>
</feature>
<dbReference type="InterPro" id="IPR000522">
    <property type="entry name" value="ABC_transptr_permease_BtuC"/>
</dbReference>
<proteinExistence type="inferred from homology"/>
<keyword evidence="6 8" id="KW-1133">Transmembrane helix</keyword>
<protein>
    <submittedName>
        <fullName evidence="9">Iron-dicitrate ABC transporter permease</fullName>
    </submittedName>
    <submittedName>
        <fullName evidence="10">Iron-dicitrate transporter subunit FecD</fullName>
    </submittedName>
</protein>
<evidence type="ECO:0000313" key="11">
    <source>
        <dbReference type="Proteomes" id="UP000283576"/>
    </source>
</evidence>
<sequence length="320" mass="34173">MIQRLSFKYTIVVILLLVSSIVSLSVGAVFINPINVIKSLLLHDNFILNEYRTPRMLLALIVGCSLAISGSLIQGVVRNPLASPDVIGITKGASLSAVTIIMLFPSAPLFVLPFGSFAGALVISLILTTLISKFNVQGSKLALIGLAIGAICTAIVQFLLIRNPQDANTALVWLTGSLYGHNMSNVYVLLPWFILSLPVIFYFCHQLDILTLGDDIAIALGTKVKMIKMILLFLAVTLAGASISVVGGLSFLGLIAPHIARRMVGHKHIHITTMSGLIGALILVISDGLARGIHPPIDIPVGVVVAIVGVPYFLFLLRKI</sequence>
<dbReference type="Pfam" id="PF01032">
    <property type="entry name" value="FecCD"/>
    <property type="match status" value="1"/>
</dbReference>
<dbReference type="FunFam" id="1.10.3470.10:FF:000017">
    <property type="entry name" value="Iron compound ABC transporter, permease protein"/>
    <property type="match status" value="1"/>
</dbReference>
<feature type="transmembrane region" description="Helical" evidence="8">
    <location>
        <begin position="186"/>
        <end position="204"/>
    </location>
</feature>
<evidence type="ECO:0000256" key="7">
    <source>
        <dbReference type="ARBA" id="ARBA00023136"/>
    </source>
</evidence>
<gene>
    <name evidence="10" type="primary">fecD</name>
    <name evidence="10" type="ORF">BUZ01_13045</name>
    <name evidence="9" type="ORF">SGA02_14500</name>
</gene>
<reference evidence="10 11" key="1">
    <citation type="journal article" date="2016" name="Front. Microbiol.">
        <title>Comprehensive Phylogenetic Analysis of Bovine Non-aureus Staphylococci Species Based on Whole-Genome Sequencing.</title>
        <authorList>
            <person name="Naushad S."/>
            <person name="Barkema H.W."/>
            <person name="Luby C."/>
            <person name="Condas L.A."/>
            <person name="Nobrega D.B."/>
            <person name="Carson D.A."/>
            <person name="De Buck J."/>
        </authorList>
    </citation>
    <scope>NUCLEOTIDE SEQUENCE [LARGE SCALE GENOMIC DNA]</scope>
    <source>
        <strain evidence="10 11">SNUC 1388</strain>
    </source>
</reference>
<feature type="transmembrane region" description="Helical" evidence="8">
    <location>
        <begin position="230"/>
        <end position="256"/>
    </location>
</feature>
<accession>A0A0D0SGB8</accession>
<dbReference type="OrthoDB" id="9811721at2"/>
<dbReference type="RefSeq" id="WP_042739049.1">
    <property type="nucleotide sequence ID" value="NZ_BKAX01000004.1"/>
</dbReference>
<evidence type="ECO:0000313" key="12">
    <source>
        <dbReference type="Proteomes" id="UP000321057"/>
    </source>
</evidence>
<keyword evidence="7 8" id="KW-0472">Membrane</keyword>
<comment type="caution">
    <text evidence="10">The sequence shown here is derived from an EMBL/GenBank/DDBJ whole genome shotgun (WGS) entry which is preliminary data.</text>
</comment>
<dbReference type="Proteomes" id="UP000283576">
    <property type="component" value="Unassembled WGS sequence"/>
</dbReference>
<evidence type="ECO:0000313" key="10">
    <source>
        <dbReference type="EMBL" id="RIL41231.1"/>
    </source>
</evidence>
<dbReference type="InterPro" id="IPR037294">
    <property type="entry name" value="ABC_BtuC-like"/>
</dbReference>
<evidence type="ECO:0000256" key="1">
    <source>
        <dbReference type="ARBA" id="ARBA00004651"/>
    </source>
</evidence>
<dbReference type="SUPFAM" id="SSF81345">
    <property type="entry name" value="ABC transporter involved in vitamin B12 uptake, BtuC"/>
    <property type="match status" value="1"/>
</dbReference>
<feature type="transmembrane region" description="Helical" evidence="8">
    <location>
        <begin position="110"/>
        <end position="131"/>
    </location>
</feature>
<comment type="similarity">
    <text evidence="2">Belongs to the binding-protein-dependent transport system permease family. FecCD subfamily.</text>
</comment>
<dbReference type="Gene3D" id="1.10.3470.10">
    <property type="entry name" value="ABC transporter involved in vitamin B12 uptake, BtuC"/>
    <property type="match status" value="1"/>
</dbReference>
<dbReference type="GO" id="GO:0005886">
    <property type="term" value="C:plasma membrane"/>
    <property type="evidence" value="ECO:0007669"/>
    <property type="project" value="UniProtKB-SubCell"/>
</dbReference>
<dbReference type="EMBL" id="QXRZ01000013">
    <property type="protein sequence ID" value="RIL41231.1"/>
    <property type="molecule type" value="Genomic_DNA"/>
</dbReference>
<dbReference type="CDD" id="cd06550">
    <property type="entry name" value="TM_ABC_iron-siderophores_like"/>
    <property type="match status" value="1"/>
</dbReference>
<evidence type="ECO:0000256" key="5">
    <source>
        <dbReference type="ARBA" id="ARBA00022692"/>
    </source>
</evidence>
<dbReference type="Proteomes" id="UP000321057">
    <property type="component" value="Unassembled WGS sequence"/>
</dbReference>
<feature type="transmembrane region" description="Helical" evidence="8">
    <location>
        <begin position="56"/>
        <end position="77"/>
    </location>
</feature>
<dbReference type="GO" id="GO:0033214">
    <property type="term" value="P:siderophore-iron import into cell"/>
    <property type="evidence" value="ECO:0007669"/>
    <property type="project" value="TreeGrafter"/>
</dbReference>
<evidence type="ECO:0000256" key="4">
    <source>
        <dbReference type="ARBA" id="ARBA00022475"/>
    </source>
</evidence>
<feature type="transmembrane region" description="Helical" evidence="8">
    <location>
        <begin position="12"/>
        <end position="36"/>
    </location>
</feature>
<keyword evidence="5 8" id="KW-0812">Transmembrane</keyword>
<feature type="transmembrane region" description="Helical" evidence="8">
    <location>
        <begin position="143"/>
        <end position="161"/>
    </location>
</feature>
<dbReference type="EMBL" id="BKAX01000004">
    <property type="protein sequence ID" value="GEQ05622.1"/>
    <property type="molecule type" value="Genomic_DNA"/>
</dbReference>
<dbReference type="GO" id="GO:0022857">
    <property type="term" value="F:transmembrane transporter activity"/>
    <property type="evidence" value="ECO:0007669"/>
    <property type="project" value="InterPro"/>
</dbReference>
<reference evidence="9 12" key="2">
    <citation type="submission" date="2019-07" db="EMBL/GenBank/DDBJ databases">
        <title>Whole genome shotgun sequence of Staphylococcus gallinarum NBRC 109767.</title>
        <authorList>
            <person name="Hosoyama A."/>
            <person name="Uohara A."/>
            <person name="Ohji S."/>
            <person name="Ichikawa N."/>
        </authorList>
    </citation>
    <scope>NUCLEOTIDE SEQUENCE [LARGE SCALE GENOMIC DNA]</scope>
    <source>
        <strain evidence="9 12">NBRC 109767</strain>
    </source>
</reference>
<comment type="subcellular location">
    <subcellularLocation>
        <location evidence="1">Cell membrane</location>
        <topology evidence="1">Multi-pass membrane protein</topology>
    </subcellularLocation>
</comment>
<dbReference type="PANTHER" id="PTHR30472">
    <property type="entry name" value="FERRIC ENTEROBACTIN TRANSPORT SYSTEM PERMEASE PROTEIN"/>
    <property type="match status" value="1"/>
</dbReference>
<evidence type="ECO:0000256" key="8">
    <source>
        <dbReference type="SAM" id="Phobius"/>
    </source>
</evidence>
<evidence type="ECO:0000256" key="3">
    <source>
        <dbReference type="ARBA" id="ARBA00022448"/>
    </source>
</evidence>
<feature type="transmembrane region" description="Helical" evidence="8">
    <location>
        <begin position="297"/>
        <end position="317"/>
    </location>
</feature>
<dbReference type="GeneID" id="93844531"/>
<keyword evidence="3" id="KW-0813">Transport</keyword>
<dbReference type="AlphaFoldDB" id="A0A0D0SGB8"/>
<evidence type="ECO:0000256" key="6">
    <source>
        <dbReference type="ARBA" id="ARBA00022989"/>
    </source>
</evidence>
<keyword evidence="4" id="KW-1003">Cell membrane</keyword>
<dbReference type="PANTHER" id="PTHR30472:SF37">
    <property type="entry name" value="FE(3+) DICITRATE TRANSPORT SYSTEM PERMEASE PROTEIN FECD-RELATED"/>
    <property type="match status" value="1"/>
</dbReference>
<organism evidence="10 11">
    <name type="scientific">Staphylococcus gallinarum</name>
    <dbReference type="NCBI Taxonomy" id="1293"/>
    <lineage>
        <taxon>Bacteria</taxon>
        <taxon>Bacillati</taxon>
        <taxon>Bacillota</taxon>
        <taxon>Bacilli</taxon>
        <taxon>Bacillales</taxon>
        <taxon>Staphylococcaceae</taxon>
        <taxon>Staphylococcus</taxon>
    </lineage>
</organism>
<evidence type="ECO:0000256" key="2">
    <source>
        <dbReference type="ARBA" id="ARBA00007935"/>
    </source>
</evidence>
<evidence type="ECO:0000313" key="9">
    <source>
        <dbReference type="EMBL" id="GEQ05622.1"/>
    </source>
</evidence>